<dbReference type="Gene3D" id="3.30.2090.10">
    <property type="entry name" value="Multidrug efflux transporter AcrB TolC docking domain, DN and DC subdomains"/>
    <property type="match status" value="2"/>
</dbReference>
<dbReference type="SUPFAM" id="SSF82866">
    <property type="entry name" value="Multidrug efflux transporter AcrB transmembrane domain"/>
    <property type="match status" value="2"/>
</dbReference>
<dbReference type="Pfam" id="PF00873">
    <property type="entry name" value="ACR_tran"/>
    <property type="match status" value="1"/>
</dbReference>
<dbReference type="PANTHER" id="PTHR32063:SF18">
    <property type="entry name" value="CATION EFFLUX SYSTEM PROTEIN"/>
    <property type="match status" value="1"/>
</dbReference>
<dbReference type="InterPro" id="IPR027463">
    <property type="entry name" value="AcrB_DN_DC_subdom"/>
</dbReference>
<evidence type="ECO:0000313" key="3">
    <source>
        <dbReference type="Proteomes" id="UP001169719"/>
    </source>
</evidence>
<gene>
    <name evidence="2" type="ORF">QWJ08_10215</name>
</gene>
<feature type="transmembrane region" description="Helical" evidence="1">
    <location>
        <begin position="887"/>
        <end position="907"/>
    </location>
</feature>
<dbReference type="Gene3D" id="1.20.1640.10">
    <property type="entry name" value="Multidrug efflux transporter AcrB transmembrane domain"/>
    <property type="match status" value="2"/>
</dbReference>
<dbReference type="Gene3D" id="3.30.70.1440">
    <property type="entry name" value="Multidrug efflux transporter AcrB pore domain"/>
    <property type="match status" value="1"/>
</dbReference>
<feature type="transmembrane region" description="Helical" evidence="1">
    <location>
        <begin position="430"/>
        <end position="450"/>
    </location>
</feature>
<evidence type="ECO:0000313" key="2">
    <source>
        <dbReference type="EMBL" id="MDN2481769.1"/>
    </source>
</evidence>
<dbReference type="InterPro" id="IPR001036">
    <property type="entry name" value="Acrflvin-R"/>
</dbReference>
<proteinExistence type="predicted"/>
<feature type="transmembrane region" description="Helical" evidence="1">
    <location>
        <begin position="861"/>
        <end position="880"/>
    </location>
</feature>
<dbReference type="Gene3D" id="3.30.70.1320">
    <property type="entry name" value="Multidrug efflux transporter AcrB pore domain like"/>
    <property type="match status" value="1"/>
</dbReference>
<evidence type="ECO:0000256" key="1">
    <source>
        <dbReference type="SAM" id="Phobius"/>
    </source>
</evidence>
<dbReference type="SUPFAM" id="SSF82693">
    <property type="entry name" value="Multidrug efflux transporter AcrB pore domain, PN1, PN2, PC1 and PC2 subdomains"/>
    <property type="match status" value="3"/>
</dbReference>
<dbReference type="EMBL" id="JAUEOZ010000001">
    <property type="protein sequence ID" value="MDN2481769.1"/>
    <property type="molecule type" value="Genomic_DNA"/>
</dbReference>
<feature type="transmembrane region" description="Helical" evidence="1">
    <location>
        <begin position="388"/>
        <end position="409"/>
    </location>
</feature>
<organism evidence="2 3">
    <name type="scientific">Vibrio agarivorans</name>
    <dbReference type="NCBI Taxonomy" id="153622"/>
    <lineage>
        <taxon>Bacteria</taxon>
        <taxon>Pseudomonadati</taxon>
        <taxon>Pseudomonadota</taxon>
        <taxon>Gammaproteobacteria</taxon>
        <taxon>Vibrionales</taxon>
        <taxon>Vibrionaceae</taxon>
        <taxon>Vibrio</taxon>
    </lineage>
</organism>
<sequence>MTLILRNTRLLVLFTALLLVSGLSALQSLPRAEDPLITNRNAAITTHFPGATPERVEALVTEKIETELRTLDDIQLITSTSRAGISVVSIELLDTITDSEPVWSRVRDKLSDVKPKLPQGSSDPVLDSDHSYAFTLITAITWQGEGKPNLLVMNRYAKELAQQFRAMNGTEFVDEYGTVNEEILVSIDRGAVASLGASAESLSLAIGGADAKNSAGELVNGANRFALEMSKSLDSLERIKQVPIALDEHGYVVHLEDVAEIERAYNTPPTQIALVDGKPAVIVSARMQPDVRVDKWTPRAQALIERFQSDLPRHLNVDVLFEQDGYTQTRLSELMTSLIIGFSLILAVLLITLGLRSAWIVALSLPLTAMLTLTMMKATGIPINQMSVTGLIVALGIMVDNAIVMVDTIQSYRAKGQQRIAAAYEAIKHLWIPLLGSTLTTVLSFAPIFLMPGPAGEFVGAIAITVSFSLVGSYFIAHTLVAGFAARFLPKVSNTTRWYHHGIQMPKLALAFEKTVRFAVHNPIKSALVVCSIPILGFWSAGQLTEQFFPPSDRDMFEVQVFLPPQASIYATESTVEKVEQAIRENQHVESVNWLVGTNFPSFYYNLLSNQRGAPYFAQAKVKMEHFSHANHYVPELQKKLDRVVPNAQVLVRKLEQGPPFNAPLEIRIYGHSLDRLKQIGEEIRLIMAQTQDVTHTRSTLQPGVPKIWLDVNEQSTLLSGMTLSRLANTLETTLVGQVQGSIIEGTESIPVRVKVAEEDRQRLSQLAQLPLASSDGQSTLLMPLSALTEFEITPSRGAISRRNGRRVNTIEGFVAAGVLPQTALNEFKANVASYIEQLPNGYSVEFGGESAERDESVANLMSSLSLVITLMILVIVLSFNSFRLSGIIFLVAGLAAGLGLLSVWVFSYPFGFTVIIGLLGVIGLAINAAIVILAELKSDQEAMLGDKAAITAGVMSCTRHITSTTITTIGGFLPLILAGGGFWPPFAVAIAGGTLLTTLISFYVVPALFTLSRHRSRKTQKTLDQQTEQASQA</sequence>
<feature type="transmembrane region" description="Helical" evidence="1">
    <location>
        <begin position="913"/>
        <end position="935"/>
    </location>
</feature>
<keyword evidence="3" id="KW-1185">Reference proteome</keyword>
<keyword evidence="1" id="KW-1133">Transmembrane helix</keyword>
<dbReference type="SUPFAM" id="SSF82714">
    <property type="entry name" value="Multidrug efflux transporter AcrB TolC docking domain, DN and DC subdomains"/>
    <property type="match status" value="2"/>
</dbReference>
<dbReference type="PRINTS" id="PR00702">
    <property type="entry name" value="ACRIFLAVINRP"/>
</dbReference>
<comment type="caution">
    <text evidence="2">The sequence shown here is derived from an EMBL/GenBank/DDBJ whole genome shotgun (WGS) entry which is preliminary data.</text>
</comment>
<accession>A0ABT7Y148</accession>
<dbReference type="Proteomes" id="UP001169719">
    <property type="component" value="Unassembled WGS sequence"/>
</dbReference>
<feature type="transmembrane region" description="Helical" evidence="1">
    <location>
        <begin position="990"/>
        <end position="1012"/>
    </location>
</feature>
<feature type="transmembrane region" description="Helical" evidence="1">
    <location>
        <begin position="966"/>
        <end position="984"/>
    </location>
</feature>
<protein>
    <submittedName>
        <fullName evidence="2">Efflux RND transporter permease subunit</fullName>
    </submittedName>
</protein>
<reference evidence="2" key="1">
    <citation type="submission" date="2024-05" db="EMBL/GenBank/DDBJ databases">
        <title>Genome Sequences of Four Agar- Degrading Marine Bacteria.</title>
        <authorList>
            <person name="Phillips E.K."/>
            <person name="Shaffer J.C."/>
            <person name="Henson M.W."/>
            <person name="Temperton B."/>
            <person name="Thrash C.J."/>
            <person name="Martin M.O."/>
        </authorList>
    </citation>
    <scope>NUCLEOTIDE SEQUENCE</scope>
    <source>
        <strain evidence="2">EKP203</strain>
    </source>
</reference>
<name>A0ABT7Y148_9VIBR</name>
<dbReference type="PANTHER" id="PTHR32063">
    <property type="match status" value="1"/>
</dbReference>
<feature type="transmembrane region" description="Helical" evidence="1">
    <location>
        <begin position="462"/>
        <end position="489"/>
    </location>
</feature>
<dbReference type="RefSeq" id="WP_289962495.1">
    <property type="nucleotide sequence ID" value="NZ_JAUEOZ010000001.1"/>
</dbReference>
<keyword evidence="1" id="KW-0472">Membrane</keyword>
<keyword evidence="1" id="KW-0812">Transmembrane</keyword>
<dbReference type="Gene3D" id="3.30.70.1430">
    <property type="entry name" value="Multidrug efflux transporter AcrB pore domain"/>
    <property type="match status" value="2"/>
</dbReference>